<dbReference type="GO" id="GO:0030170">
    <property type="term" value="F:pyridoxal phosphate binding"/>
    <property type="evidence" value="ECO:0007669"/>
    <property type="project" value="InterPro"/>
</dbReference>
<dbReference type="RefSeq" id="WP_369271837.1">
    <property type="nucleotide sequence ID" value="NZ_CP163432.1"/>
</dbReference>
<dbReference type="PANTHER" id="PTHR43510:SF1">
    <property type="entry name" value="AMINOTRANSFERASE FUNCTION, HYPOTHETICAL (EUROFUNG)"/>
    <property type="match status" value="1"/>
</dbReference>
<dbReference type="Gene3D" id="3.90.1150.10">
    <property type="entry name" value="Aspartate Aminotransferase, domain 1"/>
    <property type="match status" value="1"/>
</dbReference>
<keyword evidence="2" id="KW-0808">Transferase</keyword>
<dbReference type="Gene3D" id="3.40.640.10">
    <property type="entry name" value="Type I PLP-dependent aspartate aminotransferase-like (Major domain)"/>
    <property type="match status" value="1"/>
</dbReference>
<name>A0AB39N1G1_9ACTN</name>
<evidence type="ECO:0000259" key="1">
    <source>
        <dbReference type="Pfam" id="PF00155"/>
    </source>
</evidence>
<dbReference type="InterPro" id="IPR015424">
    <property type="entry name" value="PyrdxlP-dep_Trfase"/>
</dbReference>
<gene>
    <name evidence="2" type="ORF">AB5J55_19005</name>
</gene>
<dbReference type="InterPro" id="IPR015422">
    <property type="entry name" value="PyrdxlP-dep_Trfase_small"/>
</dbReference>
<dbReference type="InterPro" id="IPR015421">
    <property type="entry name" value="PyrdxlP-dep_Trfase_major"/>
</dbReference>
<dbReference type="PANTHER" id="PTHR43510">
    <property type="entry name" value="AMINOTRANSFERASE FUNCTION, HYPOTHETICAL (EUROFUNG)"/>
    <property type="match status" value="1"/>
</dbReference>
<feature type="domain" description="Aminotransferase class I/classII large" evidence="1">
    <location>
        <begin position="62"/>
        <end position="373"/>
    </location>
</feature>
<dbReference type="AlphaFoldDB" id="A0AB39N1G1"/>
<reference evidence="2" key="1">
    <citation type="submission" date="2024-07" db="EMBL/GenBank/DDBJ databases">
        <authorList>
            <person name="Yu S.T."/>
        </authorList>
    </citation>
    <scope>NUCLEOTIDE SEQUENCE</scope>
    <source>
        <strain evidence="2">R11</strain>
    </source>
</reference>
<keyword evidence="2" id="KW-0032">Aminotransferase</keyword>
<protein>
    <submittedName>
        <fullName evidence="2">Aminotransferase class I/II-fold pyridoxal phosphate-dependent enzyme</fullName>
    </submittedName>
</protein>
<dbReference type="EMBL" id="CP163432">
    <property type="protein sequence ID" value="XDQ11606.1"/>
    <property type="molecule type" value="Genomic_DNA"/>
</dbReference>
<proteinExistence type="predicted"/>
<dbReference type="GO" id="GO:0008483">
    <property type="term" value="F:transaminase activity"/>
    <property type="evidence" value="ECO:0007669"/>
    <property type="project" value="UniProtKB-KW"/>
</dbReference>
<dbReference type="Pfam" id="PF00155">
    <property type="entry name" value="Aminotran_1_2"/>
    <property type="match status" value="1"/>
</dbReference>
<sequence length="388" mass="43125">MSGTALSVSAADLTQHEIRALRSEHNLADAHTHQSQSPGQRQIVASLPQLWYESEAGKQSTFEQRFIDTFFRFRGQHTALGLNRTLLTYAASISTVIAGMYLKRRGARVSLIEPCFDNLRDLLVNLDIELVPLPEQVLSSPDTVYDQLAQQPRTEAVFLVDPNNPTGHSLLSGGRRIFEEVVRFCRENDRLLVLDLCFAAFALGSPGGRIDVYEILEASGVSYIAMEDTGKTWPVQDAKCALITSSADIHPDLYNIHTSVLLNVSPFTLNVLTQYIKDSMADGFASVSDVLSTNRALARELTQGTVLHHQEPAVPVSVAWFELAESAPKATELQQELADAGVHVLPGTFFFWSRPERGERWIRVALARDPEEFAASMRRLREVVVRHG</sequence>
<evidence type="ECO:0000313" key="2">
    <source>
        <dbReference type="EMBL" id="XDQ11606.1"/>
    </source>
</evidence>
<organism evidence="2">
    <name type="scientific">Streptomyces sp. R11</name>
    <dbReference type="NCBI Taxonomy" id="3238625"/>
    <lineage>
        <taxon>Bacteria</taxon>
        <taxon>Bacillati</taxon>
        <taxon>Actinomycetota</taxon>
        <taxon>Actinomycetes</taxon>
        <taxon>Kitasatosporales</taxon>
        <taxon>Streptomycetaceae</taxon>
        <taxon>Streptomyces</taxon>
    </lineage>
</organism>
<dbReference type="InterPro" id="IPR004839">
    <property type="entry name" value="Aminotransferase_I/II_large"/>
</dbReference>
<dbReference type="SUPFAM" id="SSF53383">
    <property type="entry name" value="PLP-dependent transferases"/>
    <property type="match status" value="1"/>
</dbReference>
<accession>A0AB39N1G1</accession>